<accession>A0A9W9JW24</accession>
<keyword evidence="2" id="KW-1133">Transmembrane helix</keyword>
<dbReference type="OrthoDB" id="4347164at2759"/>
<feature type="transmembrane region" description="Helical" evidence="2">
    <location>
        <begin position="176"/>
        <end position="200"/>
    </location>
</feature>
<reference evidence="4" key="2">
    <citation type="journal article" date="2023" name="IMA Fungus">
        <title>Comparative genomic study of the Penicillium genus elucidates a diverse pangenome and 15 lateral gene transfer events.</title>
        <authorList>
            <person name="Petersen C."/>
            <person name="Sorensen T."/>
            <person name="Nielsen M.R."/>
            <person name="Sondergaard T.E."/>
            <person name="Sorensen J.L."/>
            <person name="Fitzpatrick D.A."/>
            <person name="Frisvad J.C."/>
            <person name="Nielsen K.L."/>
        </authorList>
    </citation>
    <scope>NUCLEOTIDE SEQUENCE</scope>
    <source>
        <strain evidence="4">IBT 30069</strain>
    </source>
</reference>
<gene>
    <name evidence="4" type="ORF">N7456_013007</name>
</gene>
<feature type="compositionally biased region" description="Low complexity" evidence="1">
    <location>
        <begin position="237"/>
        <end position="246"/>
    </location>
</feature>
<keyword evidence="2" id="KW-0812">Transmembrane</keyword>
<evidence type="ECO:0000313" key="4">
    <source>
        <dbReference type="EMBL" id="KAJ5083580.1"/>
    </source>
</evidence>
<feature type="region of interest" description="Disordered" evidence="1">
    <location>
        <begin position="208"/>
        <end position="273"/>
    </location>
</feature>
<evidence type="ECO:0000256" key="1">
    <source>
        <dbReference type="SAM" id="MobiDB-lite"/>
    </source>
</evidence>
<feature type="compositionally biased region" description="Polar residues" evidence="1">
    <location>
        <begin position="254"/>
        <end position="263"/>
    </location>
</feature>
<keyword evidence="2" id="KW-0472">Membrane</keyword>
<proteinExistence type="predicted"/>
<dbReference type="CDD" id="cd12087">
    <property type="entry name" value="TM_EGFR-like"/>
    <property type="match status" value="1"/>
</dbReference>
<reference evidence="4" key="1">
    <citation type="submission" date="2022-11" db="EMBL/GenBank/DDBJ databases">
        <authorList>
            <person name="Petersen C."/>
        </authorList>
    </citation>
    <scope>NUCLEOTIDE SEQUENCE</scope>
    <source>
        <strain evidence="4">IBT 30069</strain>
    </source>
</reference>
<evidence type="ECO:0000256" key="3">
    <source>
        <dbReference type="SAM" id="SignalP"/>
    </source>
</evidence>
<feature type="signal peptide" evidence="3">
    <location>
        <begin position="1"/>
        <end position="29"/>
    </location>
</feature>
<comment type="caution">
    <text evidence="4">The sequence shown here is derived from an EMBL/GenBank/DDBJ whole genome shotgun (WGS) entry which is preliminary data.</text>
</comment>
<dbReference type="AlphaFoldDB" id="A0A9W9JW24"/>
<dbReference type="Proteomes" id="UP001149165">
    <property type="component" value="Unassembled WGS sequence"/>
</dbReference>
<keyword evidence="5" id="KW-1185">Reference proteome</keyword>
<sequence>MLRNLLLSTAFLPGSQFLALATIPNNVEGWYSESGSWSAVACDYPQTYVSSSLSSGVYGRCCTGESSDYDFATSCDGSTIYTTGKTSGSYACPTGQICHVMAIYESSTADQAALDYFCDNADSKKTTELFRTTDAPTATPGFATMVPRAPQTVPFGLPTSLSSNNDDDSKSSGSKAWIAGAVLGPVVGCALLGAGAFWFVRRRRASKLSNDSESELDHGSQKAYELDSSCGPPAPAPIVEAPAPLATPIAEAPTPSTEVSVSTPIAELPAPAK</sequence>
<name>A0A9W9JW24_9EURO</name>
<evidence type="ECO:0000313" key="5">
    <source>
        <dbReference type="Proteomes" id="UP001149165"/>
    </source>
</evidence>
<protein>
    <submittedName>
        <fullName evidence="4">Uncharacterized protein</fullName>
    </submittedName>
</protein>
<keyword evidence="3" id="KW-0732">Signal</keyword>
<dbReference type="EMBL" id="JAPQKH010000008">
    <property type="protein sequence ID" value="KAJ5083580.1"/>
    <property type="molecule type" value="Genomic_DNA"/>
</dbReference>
<organism evidence="4 5">
    <name type="scientific">Penicillium angulare</name>
    <dbReference type="NCBI Taxonomy" id="116970"/>
    <lineage>
        <taxon>Eukaryota</taxon>
        <taxon>Fungi</taxon>
        <taxon>Dikarya</taxon>
        <taxon>Ascomycota</taxon>
        <taxon>Pezizomycotina</taxon>
        <taxon>Eurotiomycetes</taxon>
        <taxon>Eurotiomycetidae</taxon>
        <taxon>Eurotiales</taxon>
        <taxon>Aspergillaceae</taxon>
        <taxon>Penicillium</taxon>
    </lineage>
</organism>
<evidence type="ECO:0000256" key="2">
    <source>
        <dbReference type="SAM" id="Phobius"/>
    </source>
</evidence>
<feature type="chain" id="PRO_5040958539" evidence="3">
    <location>
        <begin position="30"/>
        <end position="273"/>
    </location>
</feature>